<protein>
    <submittedName>
        <fullName evidence="2">Uncharacterized protein</fullName>
    </submittedName>
</protein>
<feature type="compositionally biased region" description="Polar residues" evidence="1">
    <location>
        <begin position="1"/>
        <end position="10"/>
    </location>
</feature>
<evidence type="ECO:0000313" key="2">
    <source>
        <dbReference type="EMBL" id="KAG8047945.1"/>
    </source>
</evidence>
<evidence type="ECO:0000313" key="3">
    <source>
        <dbReference type="Proteomes" id="UP000729402"/>
    </source>
</evidence>
<name>A0A8J5R0B4_ZIZPA</name>
<dbReference type="AlphaFoldDB" id="A0A8J5R0B4"/>
<accession>A0A8J5R0B4</accession>
<reference evidence="2" key="1">
    <citation type="journal article" date="2021" name="bioRxiv">
        <title>Whole Genome Assembly and Annotation of Northern Wild Rice, Zizania palustris L., Supports a Whole Genome Duplication in the Zizania Genus.</title>
        <authorList>
            <person name="Haas M."/>
            <person name="Kono T."/>
            <person name="Macchietto M."/>
            <person name="Millas R."/>
            <person name="McGilp L."/>
            <person name="Shao M."/>
            <person name="Duquette J."/>
            <person name="Hirsch C.N."/>
            <person name="Kimball J."/>
        </authorList>
    </citation>
    <scope>NUCLEOTIDE SEQUENCE</scope>
    <source>
        <tissue evidence="2">Fresh leaf tissue</tissue>
    </source>
</reference>
<gene>
    <name evidence="2" type="ORF">GUJ93_ZPchr0008g13057</name>
</gene>
<sequence>MVASEPQWSAVSLRAGQRPTTAPHRPRVHGGELSSIPWLGGNPVRWGGGLERGYLVDNGTEGHDEGCLCHGALVVHEGSIIRAQI</sequence>
<evidence type="ECO:0000256" key="1">
    <source>
        <dbReference type="SAM" id="MobiDB-lite"/>
    </source>
</evidence>
<reference evidence="2" key="2">
    <citation type="submission" date="2021-02" db="EMBL/GenBank/DDBJ databases">
        <authorList>
            <person name="Kimball J.A."/>
            <person name="Haas M.W."/>
            <person name="Macchietto M."/>
            <person name="Kono T."/>
            <person name="Duquette J."/>
            <person name="Shao M."/>
        </authorList>
    </citation>
    <scope>NUCLEOTIDE SEQUENCE</scope>
    <source>
        <tissue evidence="2">Fresh leaf tissue</tissue>
    </source>
</reference>
<comment type="caution">
    <text evidence="2">The sequence shown here is derived from an EMBL/GenBank/DDBJ whole genome shotgun (WGS) entry which is preliminary data.</text>
</comment>
<proteinExistence type="predicted"/>
<dbReference type="EMBL" id="JAAALK010000290">
    <property type="protein sequence ID" value="KAG8047945.1"/>
    <property type="molecule type" value="Genomic_DNA"/>
</dbReference>
<organism evidence="2 3">
    <name type="scientific">Zizania palustris</name>
    <name type="common">Northern wild rice</name>
    <dbReference type="NCBI Taxonomy" id="103762"/>
    <lineage>
        <taxon>Eukaryota</taxon>
        <taxon>Viridiplantae</taxon>
        <taxon>Streptophyta</taxon>
        <taxon>Embryophyta</taxon>
        <taxon>Tracheophyta</taxon>
        <taxon>Spermatophyta</taxon>
        <taxon>Magnoliopsida</taxon>
        <taxon>Liliopsida</taxon>
        <taxon>Poales</taxon>
        <taxon>Poaceae</taxon>
        <taxon>BOP clade</taxon>
        <taxon>Oryzoideae</taxon>
        <taxon>Oryzeae</taxon>
        <taxon>Zizaniinae</taxon>
        <taxon>Zizania</taxon>
    </lineage>
</organism>
<feature type="region of interest" description="Disordered" evidence="1">
    <location>
        <begin position="1"/>
        <end position="34"/>
    </location>
</feature>
<keyword evidence="3" id="KW-1185">Reference proteome</keyword>
<dbReference type="Proteomes" id="UP000729402">
    <property type="component" value="Unassembled WGS sequence"/>
</dbReference>